<proteinExistence type="inferred from homology"/>
<sequence length="424" mass="46319">MKVWHVNTTSRGGGVAEVLDALCRFPQGTSPLVHRRFVTGRDAKLFTATKRLHHRLHGVHRGELPDAYEHALFLAFAEHNATRLLERIGSDDSVLLHDPQTLPIAPLLAAEGCRVFWRCHIGTWTANAVTKETWRYLSQFWPRDITLIFSHRSLVPVEATGFHVEIVPPSIDPISVKNRHMGAGEIKDVLTSAGLLGRASAGPGRQHVLYSEGVLGKDPLVLQVSRWDPLKDMGGVLRAFASSSLVRSAQLVLCGPSPQSVTDDPEARAVLEAVVTQWQNLPSAVRRRAHLVCTTLDDDEGNARLVNALQRRAAVVTQRSVQEGFGLTVTEAMLKARPVVASNVGGIPTQITHDKTGLLLNRPCDDDEFVAAVTRLLRDEARASALGRAAASHTSRHFITAREAADHQRILASPVPPPMVGCLD</sequence>
<comment type="subunit">
    <text evidence="2">Homodimer.</text>
</comment>
<feature type="domain" description="Trehalose synthase N-terminal" evidence="8">
    <location>
        <begin position="5"/>
        <end position="153"/>
    </location>
</feature>
<dbReference type="GeneID" id="96268622"/>
<dbReference type="GO" id="GO:0006006">
    <property type="term" value="P:glucose metabolic process"/>
    <property type="evidence" value="ECO:0007669"/>
    <property type="project" value="UniProtKB-KW"/>
</dbReference>
<comment type="similarity">
    <text evidence="1">Belongs to the glycosyltransferase group 1 family. Glycosyltransferase 4 subfamily.</text>
</comment>
<dbReference type="RefSeq" id="WP_005477025.1">
    <property type="nucleotide sequence ID" value="NZ_KB405062.1"/>
</dbReference>
<gene>
    <name evidence="9" type="ORF">SBD_2060</name>
</gene>
<accession>M3FW93</accession>
<dbReference type="PANTHER" id="PTHR47779:SF1">
    <property type="entry name" value="SYNTHASE (CCG-9), PUTATIVE (AFU_ORTHOLOGUE AFUA_3G12100)-RELATED"/>
    <property type="match status" value="1"/>
</dbReference>
<dbReference type="InterPro" id="IPR049438">
    <property type="entry name" value="TreT_GT1"/>
</dbReference>
<evidence type="ECO:0000256" key="1">
    <source>
        <dbReference type="ARBA" id="ARBA00009481"/>
    </source>
</evidence>
<feature type="domain" description="Glycosyl transferase family 1" evidence="7">
    <location>
        <begin position="216"/>
        <end position="391"/>
    </location>
</feature>
<dbReference type="Pfam" id="PF00534">
    <property type="entry name" value="Glycos_transf_1"/>
    <property type="match status" value="1"/>
</dbReference>
<dbReference type="Gene3D" id="3.40.50.2000">
    <property type="entry name" value="Glycogen Phosphorylase B"/>
    <property type="match status" value="2"/>
</dbReference>
<dbReference type="InterPro" id="IPR052078">
    <property type="entry name" value="Trehalose_Metab_GTase"/>
</dbReference>
<dbReference type="SUPFAM" id="SSF53756">
    <property type="entry name" value="UDP-Glycosyltransferase/glycogen phosphorylase"/>
    <property type="match status" value="1"/>
</dbReference>
<protein>
    <submittedName>
        <fullName evidence="9">Uncharacterized protein</fullName>
    </submittedName>
</protein>
<evidence type="ECO:0000313" key="9">
    <source>
        <dbReference type="EMBL" id="EMF56499.1"/>
    </source>
</evidence>
<evidence type="ECO:0000256" key="4">
    <source>
        <dbReference type="ARBA" id="ARBA00022676"/>
    </source>
</evidence>
<dbReference type="AlphaFoldDB" id="M3FW93"/>
<evidence type="ECO:0000256" key="2">
    <source>
        <dbReference type="ARBA" id="ARBA00011738"/>
    </source>
</evidence>
<keyword evidence="6" id="KW-0119">Carbohydrate metabolism</keyword>
<evidence type="ECO:0000256" key="6">
    <source>
        <dbReference type="ARBA" id="ARBA00023277"/>
    </source>
</evidence>
<dbReference type="Pfam" id="PF21269">
    <property type="entry name" value="TreT_GT1"/>
    <property type="match status" value="1"/>
</dbReference>
<evidence type="ECO:0000259" key="8">
    <source>
        <dbReference type="Pfam" id="PF21269"/>
    </source>
</evidence>
<name>M3FW93_9ACTN</name>
<keyword evidence="3" id="KW-0313">Glucose metabolism</keyword>
<evidence type="ECO:0000256" key="5">
    <source>
        <dbReference type="ARBA" id="ARBA00022679"/>
    </source>
</evidence>
<dbReference type="InterPro" id="IPR001296">
    <property type="entry name" value="Glyco_trans_1"/>
</dbReference>
<evidence type="ECO:0000259" key="7">
    <source>
        <dbReference type="Pfam" id="PF00534"/>
    </source>
</evidence>
<organism evidence="9 10">
    <name type="scientific">Streptomyces bottropensis ATCC 25435</name>
    <dbReference type="NCBI Taxonomy" id="1054862"/>
    <lineage>
        <taxon>Bacteria</taxon>
        <taxon>Bacillati</taxon>
        <taxon>Actinomycetota</taxon>
        <taxon>Actinomycetes</taxon>
        <taxon>Kitasatosporales</taxon>
        <taxon>Streptomycetaceae</taxon>
        <taxon>Streptomyces</taxon>
    </lineage>
</organism>
<dbReference type="EMBL" id="KB405062">
    <property type="protein sequence ID" value="EMF56499.1"/>
    <property type="molecule type" value="Genomic_DNA"/>
</dbReference>
<dbReference type="PANTHER" id="PTHR47779">
    <property type="entry name" value="SYNTHASE (CCG-9), PUTATIVE (AFU_ORTHOLOGUE AFUA_3G12100)-RELATED"/>
    <property type="match status" value="1"/>
</dbReference>
<dbReference type="GO" id="GO:0016757">
    <property type="term" value="F:glycosyltransferase activity"/>
    <property type="evidence" value="ECO:0007669"/>
    <property type="project" value="UniProtKB-KW"/>
</dbReference>
<evidence type="ECO:0000256" key="3">
    <source>
        <dbReference type="ARBA" id="ARBA00022526"/>
    </source>
</evidence>
<reference evidence="10" key="1">
    <citation type="journal article" date="2013" name="Genome Announc.">
        <title>Draft Genome Sequence of Streptomyces bottropensis ATCC 25435, a Bottromycin-Producing Actinomycete.</title>
        <authorList>
            <person name="Zhang H."/>
            <person name="Zhou W."/>
            <person name="Zhuang Y."/>
            <person name="Liang X."/>
            <person name="Liu T."/>
        </authorList>
    </citation>
    <scope>NUCLEOTIDE SEQUENCE [LARGE SCALE GENOMIC DNA]</scope>
    <source>
        <strain evidence="10">ATCC 25435</strain>
    </source>
</reference>
<dbReference type="Proteomes" id="UP000030760">
    <property type="component" value="Unassembled WGS sequence"/>
</dbReference>
<keyword evidence="4" id="KW-0328">Glycosyltransferase</keyword>
<keyword evidence="5" id="KW-0808">Transferase</keyword>
<evidence type="ECO:0000313" key="10">
    <source>
        <dbReference type="Proteomes" id="UP000030760"/>
    </source>
</evidence>